<gene>
    <name evidence="1" type="ORF">KV394_14125</name>
</gene>
<keyword evidence="2" id="KW-1185">Reference proteome</keyword>
<proteinExistence type="predicted"/>
<evidence type="ECO:0000313" key="1">
    <source>
        <dbReference type="EMBL" id="UPL12178.1"/>
    </source>
</evidence>
<dbReference type="RefSeq" id="WP_247981712.1">
    <property type="nucleotide sequence ID" value="NZ_CP078076.1"/>
</dbReference>
<evidence type="ECO:0000313" key="2">
    <source>
        <dbReference type="Proteomes" id="UP000831467"/>
    </source>
</evidence>
<dbReference type="Proteomes" id="UP000831467">
    <property type="component" value="Chromosome"/>
</dbReference>
<name>A0ABY4ILM3_9MICO</name>
<protein>
    <submittedName>
        <fullName evidence="1">Uncharacterized protein</fullName>
    </submittedName>
</protein>
<dbReference type="EMBL" id="CP078076">
    <property type="protein sequence ID" value="UPL12178.1"/>
    <property type="molecule type" value="Genomic_DNA"/>
</dbReference>
<organism evidence="1 2">
    <name type="scientific">Microbacterium sufflavum</name>
    <dbReference type="NCBI Taxonomy" id="2851649"/>
    <lineage>
        <taxon>Bacteria</taxon>
        <taxon>Bacillati</taxon>
        <taxon>Actinomycetota</taxon>
        <taxon>Actinomycetes</taxon>
        <taxon>Micrococcales</taxon>
        <taxon>Microbacteriaceae</taxon>
        <taxon>Microbacterium</taxon>
    </lineage>
</organism>
<sequence length="238" mass="26255">MNGDSPMAESGLTPLQAEWFELCARYAGEVHGRNDQPAALYDAWEAGEFDGRSDLLGVAAASAYSAAEFPARLLDSTTWEFFLREVGFTVNGEPAPLPERVPTLWRATVPPLDGWHDDSTPPGLSWTDNRKRAEWFHRRNRDRFGWPSALLEARNVPASDVLARIHGEGTRGEDEWLIAPYADADVRIVDEVGGRHPEIPDAERLAQAAALHHLIADARAAALLPPIESDPNCRESQA</sequence>
<reference evidence="1 2" key="1">
    <citation type="submission" date="2021-06" db="EMBL/GenBank/DDBJ databases">
        <title>Genome-based taxonomic framework of Microbacterium strains isolated from marine environment, the description of four new species and reclassification of four preexisting species.</title>
        <authorList>
            <person name="Lee S.D."/>
            <person name="Kim S.-M."/>
            <person name="Byeon Y.-S."/>
            <person name="Yang H.L."/>
            <person name="Kim I.S."/>
        </authorList>
    </citation>
    <scope>NUCLEOTIDE SEQUENCE [LARGE SCALE GENOMIC DNA]</scope>
    <source>
        <strain evidence="1 2">SSW1-51</strain>
    </source>
</reference>
<accession>A0ABY4ILM3</accession>